<dbReference type="Proteomes" id="UP000886845">
    <property type="component" value="Unassembled WGS sequence"/>
</dbReference>
<feature type="domain" description="Glycoside hydrolase family 20 catalytic" evidence="3">
    <location>
        <begin position="50"/>
        <end position="194"/>
    </location>
</feature>
<reference evidence="4" key="2">
    <citation type="journal article" date="2021" name="PeerJ">
        <title>Extensive microbial diversity within the chicken gut microbiome revealed by metagenomics and culture.</title>
        <authorList>
            <person name="Gilroy R."/>
            <person name="Ravi A."/>
            <person name="Getino M."/>
            <person name="Pursley I."/>
            <person name="Horton D.L."/>
            <person name="Alikhan N.F."/>
            <person name="Baker D."/>
            <person name="Gharbi K."/>
            <person name="Hall N."/>
            <person name="Watson M."/>
            <person name="Adriaenssens E.M."/>
            <person name="Foster-Nyarko E."/>
            <person name="Jarju S."/>
            <person name="Secka A."/>
            <person name="Antonio M."/>
            <person name="Oren A."/>
            <person name="Chaudhuri R.R."/>
            <person name="La Ragione R."/>
            <person name="Hildebrand F."/>
            <person name="Pallen M.J."/>
        </authorList>
    </citation>
    <scope>NUCLEOTIDE SEQUENCE</scope>
    <source>
        <strain evidence="4">35461</strain>
    </source>
</reference>
<dbReference type="InterPro" id="IPR017853">
    <property type="entry name" value="GH"/>
</dbReference>
<gene>
    <name evidence="4" type="ORF">IAC79_07965</name>
</gene>
<proteinExistence type="inferred from homology"/>
<sequence>MSRNRVYSLETLEWLAGLLAALGYDRLELYIENVFAYPGHEAVWRGIDPYMPEALLRLGDVCAARGVTLVPNQNTLGHFERWFRLPTYRRFAELPQGGARTPWGSVQEIPTGLCPTDPEAVAFAEGLLEALLPCFPHADAANLGGDEVFDLGQGRSAGRDKARLYVDHLSRMADVARRHGKRPEFWADMLLRHPEAIPLAAERLGDADWVVWGYEATDDLAGGVATLRAAGLRTLVAPGTSSWRSFCGRTANLLANLRNAEASGAEGLLLVDWGDAGHWQPLAVSLPAFALAAGRTMDDLDRLVGVPGLGGFLLRLGDTYRTAKAEAGNSTLLFRAYNLPRAEAPAFDHEALRATVAELDALAEAGAALGDSLLAREARHALGLQRLAVRRALGEAGLADERARLAREMEALWLARGPRAQLDASLRAFLEPDL</sequence>
<dbReference type="PANTHER" id="PTHR21040:SF8">
    <property type="entry name" value="BCDNA.GH04120"/>
    <property type="match status" value="1"/>
</dbReference>
<keyword evidence="2" id="KW-0378">Hydrolase</keyword>
<dbReference type="GO" id="GO:0005975">
    <property type="term" value="P:carbohydrate metabolic process"/>
    <property type="evidence" value="ECO:0007669"/>
    <property type="project" value="InterPro"/>
</dbReference>
<organism evidence="4 5">
    <name type="scientific">Candidatus Spyradenecus faecavium</name>
    <dbReference type="NCBI Taxonomy" id="2840947"/>
    <lineage>
        <taxon>Bacteria</taxon>
        <taxon>Pseudomonadati</taxon>
        <taxon>Lentisphaerota</taxon>
        <taxon>Lentisphaeria</taxon>
        <taxon>Lentisphaerales</taxon>
        <taxon>Lentisphaeraceae</taxon>
        <taxon>Lentisphaeraceae incertae sedis</taxon>
        <taxon>Candidatus Spyradenecus</taxon>
    </lineage>
</organism>
<comment type="similarity">
    <text evidence="1">Belongs to the glycosyl hydrolase 20 family.</text>
</comment>
<accession>A0A9D1T460</accession>
<protein>
    <recommendedName>
        <fullName evidence="3">Glycoside hydrolase family 20 catalytic domain-containing protein</fullName>
    </recommendedName>
</protein>
<evidence type="ECO:0000313" key="5">
    <source>
        <dbReference type="Proteomes" id="UP000886845"/>
    </source>
</evidence>
<evidence type="ECO:0000256" key="2">
    <source>
        <dbReference type="ARBA" id="ARBA00022801"/>
    </source>
</evidence>
<evidence type="ECO:0000259" key="3">
    <source>
        <dbReference type="Pfam" id="PF00728"/>
    </source>
</evidence>
<evidence type="ECO:0000256" key="1">
    <source>
        <dbReference type="ARBA" id="ARBA00006285"/>
    </source>
</evidence>
<dbReference type="SUPFAM" id="SSF51445">
    <property type="entry name" value="(Trans)glycosidases"/>
    <property type="match status" value="1"/>
</dbReference>
<dbReference type="Gene3D" id="3.20.20.80">
    <property type="entry name" value="Glycosidases"/>
    <property type="match status" value="1"/>
</dbReference>
<dbReference type="AlphaFoldDB" id="A0A9D1T460"/>
<dbReference type="InterPro" id="IPR015883">
    <property type="entry name" value="Glyco_hydro_20_cat"/>
</dbReference>
<comment type="caution">
    <text evidence="4">The sequence shown here is derived from an EMBL/GenBank/DDBJ whole genome shotgun (WGS) entry which is preliminary data.</text>
</comment>
<evidence type="ECO:0000313" key="4">
    <source>
        <dbReference type="EMBL" id="HIV10033.1"/>
    </source>
</evidence>
<dbReference type="InterPro" id="IPR038901">
    <property type="entry name" value="HEXDC-like"/>
</dbReference>
<reference evidence="4" key="1">
    <citation type="submission" date="2020-10" db="EMBL/GenBank/DDBJ databases">
        <authorList>
            <person name="Gilroy R."/>
        </authorList>
    </citation>
    <scope>NUCLEOTIDE SEQUENCE</scope>
    <source>
        <strain evidence="4">35461</strain>
    </source>
</reference>
<name>A0A9D1T460_9BACT</name>
<dbReference type="Pfam" id="PF00728">
    <property type="entry name" value="Glyco_hydro_20"/>
    <property type="match status" value="1"/>
</dbReference>
<dbReference type="PANTHER" id="PTHR21040">
    <property type="entry name" value="BCDNA.GH04120"/>
    <property type="match status" value="1"/>
</dbReference>
<dbReference type="GO" id="GO:0004563">
    <property type="term" value="F:beta-N-acetylhexosaminidase activity"/>
    <property type="evidence" value="ECO:0007669"/>
    <property type="project" value="UniProtKB-ARBA"/>
</dbReference>
<dbReference type="EMBL" id="DVOR01000248">
    <property type="protein sequence ID" value="HIV10033.1"/>
    <property type="molecule type" value="Genomic_DNA"/>
</dbReference>